<evidence type="ECO:0008006" key="4">
    <source>
        <dbReference type="Google" id="ProtNLM"/>
    </source>
</evidence>
<keyword evidence="3" id="KW-1185">Reference proteome</keyword>
<dbReference type="OrthoDB" id="1655540at2"/>
<evidence type="ECO:0000313" key="2">
    <source>
        <dbReference type="EMBL" id="RDU38456.1"/>
    </source>
</evidence>
<evidence type="ECO:0000256" key="1">
    <source>
        <dbReference type="SAM" id="MobiDB-lite"/>
    </source>
</evidence>
<comment type="caution">
    <text evidence="2">The sequence shown here is derived from an EMBL/GenBank/DDBJ whole genome shotgun (WGS) entry which is preliminary data.</text>
</comment>
<reference evidence="2 3" key="1">
    <citation type="submission" date="2018-07" db="EMBL/GenBank/DDBJ databases">
        <title>Bacillus sp. YLB-04 draft genome sequence.</title>
        <authorList>
            <person name="Yu L."/>
            <person name="Tang X."/>
        </authorList>
    </citation>
    <scope>NUCLEOTIDE SEQUENCE [LARGE SCALE GENOMIC DNA]</scope>
    <source>
        <strain evidence="2 3">YLB-04</strain>
    </source>
</reference>
<sequence length="135" mass="15229">MAEDKLHPSVGRFKEFVSNNPHIVKEVREGKATWQQLYEEWYLLGEDDPRWNGQSETGKTVPAEAKEAGGKSDLMKNLLNMAKKMDAAQLQGHLYNLSQALGAIQGLIGQFQSSPPPQAQHREMVPPQPFPYRKD</sequence>
<organism evidence="2 3">
    <name type="scientific">Neobacillus piezotolerans</name>
    <dbReference type="NCBI Taxonomy" id="2259171"/>
    <lineage>
        <taxon>Bacteria</taxon>
        <taxon>Bacillati</taxon>
        <taxon>Bacillota</taxon>
        <taxon>Bacilli</taxon>
        <taxon>Bacillales</taxon>
        <taxon>Bacillaceae</taxon>
        <taxon>Neobacillus</taxon>
    </lineage>
</organism>
<feature type="compositionally biased region" description="Pro residues" evidence="1">
    <location>
        <begin position="126"/>
        <end position="135"/>
    </location>
</feature>
<dbReference type="InterPro" id="IPR025953">
    <property type="entry name" value="YlbD_coat"/>
</dbReference>
<feature type="region of interest" description="Disordered" evidence="1">
    <location>
        <begin position="49"/>
        <end position="69"/>
    </location>
</feature>
<accession>A0A3D8GWM4</accession>
<dbReference type="Pfam" id="PF14071">
    <property type="entry name" value="YlbD_coat"/>
    <property type="match status" value="1"/>
</dbReference>
<evidence type="ECO:0000313" key="3">
    <source>
        <dbReference type="Proteomes" id="UP000257144"/>
    </source>
</evidence>
<feature type="region of interest" description="Disordered" evidence="1">
    <location>
        <begin position="108"/>
        <end position="135"/>
    </location>
</feature>
<dbReference type="Proteomes" id="UP000257144">
    <property type="component" value="Unassembled WGS sequence"/>
</dbReference>
<name>A0A3D8GWM4_9BACI</name>
<dbReference type="RefSeq" id="WP_115450377.1">
    <property type="nucleotide sequence ID" value="NZ_QNQT01000001.1"/>
</dbReference>
<protein>
    <recommendedName>
        <fullName evidence="4">Cytosolic protein</fullName>
    </recommendedName>
</protein>
<dbReference type="EMBL" id="QNQT01000001">
    <property type="protein sequence ID" value="RDU38456.1"/>
    <property type="molecule type" value="Genomic_DNA"/>
</dbReference>
<proteinExistence type="predicted"/>
<gene>
    <name evidence="2" type="ORF">DRW41_02515</name>
</gene>
<dbReference type="AlphaFoldDB" id="A0A3D8GWM4"/>